<keyword evidence="2" id="KW-1133">Transmembrane helix</keyword>
<feature type="region of interest" description="Disordered" evidence="1">
    <location>
        <begin position="63"/>
        <end position="98"/>
    </location>
</feature>
<comment type="caution">
    <text evidence="3">The sequence shown here is derived from an EMBL/GenBank/DDBJ whole genome shotgun (WGS) entry which is preliminary data.</text>
</comment>
<gene>
    <name evidence="3" type="ORF">Nepgr_010231</name>
</gene>
<sequence length="98" mass="10704">MDKTNLNIAITAISIVIATNITPTLGGYRQQLRCGRRICYSATSESRYHYFAHIPLQSEASHHFHQPSLTSSPDAAMRSQPVSPLASGVTISDGYGRL</sequence>
<evidence type="ECO:0000313" key="4">
    <source>
        <dbReference type="Proteomes" id="UP001279734"/>
    </source>
</evidence>
<evidence type="ECO:0000313" key="3">
    <source>
        <dbReference type="EMBL" id="GMH08391.1"/>
    </source>
</evidence>
<organism evidence="3 4">
    <name type="scientific">Nepenthes gracilis</name>
    <name type="common">Slender pitcher plant</name>
    <dbReference type="NCBI Taxonomy" id="150966"/>
    <lineage>
        <taxon>Eukaryota</taxon>
        <taxon>Viridiplantae</taxon>
        <taxon>Streptophyta</taxon>
        <taxon>Embryophyta</taxon>
        <taxon>Tracheophyta</taxon>
        <taxon>Spermatophyta</taxon>
        <taxon>Magnoliopsida</taxon>
        <taxon>eudicotyledons</taxon>
        <taxon>Gunneridae</taxon>
        <taxon>Pentapetalae</taxon>
        <taxon>Caryophyllales</taxon>
        <taxon>Nepenthaceae</taxon>
        <taxon>Nepenthes</taxon>
    </lineage>
</organism>
<reference evidence="3" key="1">
    <citation type="submission" date="2023-05" db="EMBL/GenBank/DDBJ databases">
        <title>Nepenthes gracilis genome sequencing.</title>
        <authorList>
            <person name="Fukushima K."/>
        </authorList>
    </citation>
    <scope>NUCLEOTIDE SEQUENCE</scope>
    <source>
        <strain evidence="3">SING2019-196</strain>
    </source>
</reference>
<keyword evidence="4" id="KW-1185">Reference proteome</keyword>
<dbReference type="EMBL" id="BSYO01000008">
    <property type="protein sequence ID" value="GMH08391.1"/>
    <property type="molecule type" value="Genomic_DNA"/>
</dbReference>
<evidence type="ECO:0000256" key="2">
    <source>
        <dbReference type="SAM" id="Phobius"/>
    </source>
</evidence>
<proteinExistence type="predicted"/>
<keyword evidence="2" id="KW-0812">Transmembrane</keyword>
<name>A0AAD3SCS6_NEPGR</name>
<keyword evidence="2" id="KW-0472">Membrane</keyword>
<accession>A0AAD3SCS6</accession>
<feature type="transmembrane region" description="Helical" evidence="2">
    <location>
        <begin position="6"/>
        <end position="28"/>
    </location>
</feature>
<dbReference type="AlphaFoldDB" id="A0AAD3SCS6"/>
<protein>
    <submittedName>
        <fullName evidence="3">Uncharacterized protein</fullName>
    </submittedName>
</protein>
<evidence type="ECO:0000256" key="1">
    <source>
        <dbReference type="SAM" id="MobiDB-lite"/>
    </source>
</evidence>
<dbReference type="Proteomes" id="UP001279734">
    <property type="component" value="Unassembled WGS sequence"/>
</dbReference>